<organism evidence="9 10">
    <name type="scientific">Loofah witches'-broom phytoplasma</name>
    <dbReference type="NCBI Taxonomy" id="35773"/>
    <lineage>
        <taxon>Bacteria</taxon>
        <taxon>Bacillati</taxon>
        <taxon>Mycoplasmatota</taxon>
        <taxon>Mollicutes</taxon>
        <taxon>Acholeplasmatales</taxon>
        <taxon>Acholeplasmataceae</taxon>
        <taxon>Candidatus Phytoplasma</taxon>
        <taxon>16SrVIII (Loofah witches'-broom group)</taxon>
    </lineage>
</organism>
<comment type="similarity">
    <text evidence="2">Belongs to the binding-protein-dependent transport system permease family. HisMQ subfamily.</text>
</comment>
<keyword evidence="6 7" id="KW-0472">Membrane</keyword>
<evidence type="ECO:0000256" key="3">
    <source>
        <dbReference type="ARBA" id="ARBA00022692"/>
    </source>
</evidence>
<evidence type="ECO:0000256" key="7">
    <source>
        <dbReference type="RuleBase" id="RU363032"/>
    </source>
</evidence>
<dbReference type="SUPFAM" id="SSF53850">
    <property type="entry name" value="Periplasmic binding protein-like II"/>
    <property type="match status" value="1"/>
</dbReference>
<dbReference type="Pfam" id="PF00497">
    <property type="entry name" value="SBP_bac_3"/>
    <property type="match status" value="1"/>
</dbReference>
<evidence type="ECO:0000256" key="1">
    <source>
        <dbReference type="ARBA" id="ARBA00004141"/>
    </source>
</evidence>
<dbReference type="EMBL" id="CP054393">
    <property type="protein sequence ID" value="QTX03236.1"/>
    <property type="molecule type" value="Genomic_DNA"/>
</dbReference>
<reference evidence="9" key="1">
    <citation type="submission" date="2020-06" db="EMBL/GenBank/DDBJ databases">
        <title>Complete genome sequence of Candidatus Phytoplasma luffae NCHU2019.</title>
        <authorList>
            <person name="Cho S.-T."/>
            <person name="Tan C.-M."/>
            <person name="Li J.-R."/>
            <person name="Chien Y.-Y."/>
            <person name="Chiu Y.-C."/>
            <person name="Yang J.-Y."/>
            <person name="Kuo C.-H."/>
        </authorList>
    </citation>
    <scope>NUCLEOTIDE SEQUENCE</scope>
    <source>
        <strain evidence="9">NCHU2019</strain>
    </source>
</reference>
<dbReference type="GO" id="GO:0006865">
    <property type="term" value="P:amino acid transport"/>
    <property type="evidence" value="ECO:0007669"/>
    <property type="project" value="UniProtKB-KW"/>
</dbReference>
<evidence type="ECO:0000313" key="10">
    <source>
        <dbReference type="Proteomes" id="UP000672038"/>
    </source>
</evidence>
<proteinExistence type="inferred from homology"/>
<evidence type="ECO:0000259" key="8">
    <source>
        <dbReference type="PROSITE" id="PS50928"/>
    </source>
</evidence>
<dbReference type="Gene3D" id="1.10.3720.10">
    <property type="entry name" value="MetI-like"/>
    <property type="match status" value="1"/>
</dbReference>
<dbReference type="InterPro" id="IPR001638">
    <property type="entry name" value="Solute-binding_3/MltF_N"/>
</dbReference>
<feature type="transmembrane region" description="Helical" evidence="7">
    <location>
        <begin position="371"/>
        <end position="393"/>
    </location>
</feature>
<dbReference type="GO" id="GO:0055085">
    <property type="term" value="P:transmembrane transport"/>
    <property type="evidence" value="ECO:0007669"/>
    <property type="project" value="InterPro"/>
</dbReference>
<comment type="subcellular location">
    <subcellularLocation>
        <location evidence="7">Cell membrane</location>
        <topology evidence="7">Multi-pass membrane protein</topology>
    </subcellularLocation>
    <subcellularLocation>
        <location evidence="1">Membrane</location>
        <topology evidence="1">Multi-pass membrane protein</topology>
    </subcellularLocation>
</comment>
<keyword evidence="4" id="KW-0029">Amino-acid transport</keyword>
<feature type="transmembrane region" description="Helical" evidence="7">
    <location>
        <begin position="558"/>
        <end position="580"/>
    </location>
</feature>
<dbReference type="InterPro" id="IPR043429">
    <property type="entry name" value="ArtM/GltK/GlnP/TcyL/YhdX-like"/>
</dbReference>
<feature type="transmembrane region" description="Helical" evidence="7">
    <location>
        <begin position="460"/>
        <end position="481"/>
    </location>
</feature>
<evidence type="ECO:0000313" key="9">
    <source>
        <dbReference type="EMBL" id="QTX03236.1"/>
    </source>
</evidence>
<evidence type="ECO:0000256" key="4">
    <source>
        <dbReference type="ARBA" id="ARBA00022970"/>
    </source>
</evidence>
<feature type="transmembrane region" description="Helical" evidence="7">
    <location>
        <begin position="419"/>
        <end position="440"/>
    </location>
</feature>
<dbReference type="SUPFAM" id="SSF161098">
    <property type="entry name" value="MetI-like"/>
    <property type="match status" value="1"/>
</dbReference>
<dbReference type="GO" id="GO:0005886">
    <property type="term" value="C:plasma membrane"/>
    <property type="evidence" value="ECO:0007669"/>
    <property type="project" value="UniProtKB-SubCell"/>
</dbReference>
<dbReference type="Pfam" id="PF00528">
    <property type="entry name" value="BPD_transp_1"/>
    <property type="match status" value="1"/>
</dbReference>
<dbReference type="PROSITE" id="PS50928">
    <property type="entry name" value="ABC_TM1"/>
    <property type="match status" value="1"/>
</dbReference>
<keyword evidence="5 7" id="KW-1133">Transmembrane helix</keyword>
<dbReference type="PANTHER" id="PTHR30614">
    <property type="entry name" value="MEMBRANE COMPONENT OF AMINO ACID ABC TRANSPORTER"/>
    <property type="match status" value="1"/>
</dbReference>
<feature type="transmembrane region" description="Helical" evidence="7">
    <location>
        <begin position="12"/>
        <end position="30"/>
    </location>
</feature>
<dbReference type="PANTHER" id="PTHR30614:SF20">
    <property type="entry name" value="GLUTAMINE TRANSPORT SYSTEM PERMEASE PROTEIN GLNP"/>
    <property type="match status" value="1"/>
</dbReference>
<dbReference type="InterPro" id="IPR000515">
    <property type="entry name" value="MetI-like"/>
</dbReference>
<dbReference type="InterPro" id="IPR035906">
    <property type="entry name" value="MetI-like_sf"/>
</dbReference>
<dbReference type="AlphaFoldDB" id="A0A975FJZ0"/>
<accession>A0A975FJZ0</accession>
<dbReference type="Proteomes" id="UP000672038">
    <property type="component" value="Chromosome"/>
</dbReference>
<dbReference type="Gene3D" id="3.40.190.10">
    <property type="entry name" value="Periplasmic binding protein-like II"/>
    <property type="match status" value="2"/>
</dbReference>
<dbReference type="CDD" id="cd06261">
    <property type="entry name" value="TM_PBP2"/>
    <property type="match status" value="1"/>
</dbReference>
<name>A0A975FJZ0_LOWBP</name>
<dbReference type="KEGG" id="pluf:LFWB_6830"/>
<evidence type="ECO:0000256" key="5">
    <source>
        <dbReference type="ARBA" id="ARBA00022989"/>
    </source>
</evidence>
<protein>
    <submittedName>
        <fullName evidence="9">ABC-type amino acid transport system permease component</fullName>
    </submittedName>
</protein>
<gene>
    <name evidence="9" type="primary">artM</name>
    <name evidence="9" type="ORF">LFWB_6830</name>
</gene>
<keyword evidence="7" id="KW-0813">Transport</keyword>
<evidence type="ECO:0000256" key="2">
    <source>
        <dbReference type="ARBA" id="ARBA00010072"/>
    </source>
</evidence>
<sequence>MNQKIKKILKIISILFFVILFIWSHFWVLGVQSKKNNNLSQNNPLKVGVVGASAPFAFNTNEKLGEDKDELFKSDVLEDGQFINGSDVALSKQIATELERPIKFISYSDVDSVFIDLKSGSIDMIISALNATQERKDNNYYTAIPYCNASLSLLINRNRSKDFEKIFETENKTTENKTIYLDKIKQSDLNPDKKLFLTTIKTGCFVDKLNRLCEKNSNIFGTSEETKIFLRDGAALCGEAVKSEEVAGAILDIPIIQAIYENDKDSFEMYDLKNNDSNEPFSIFIQKENIALKKDLTKTIKKILLTEEDKQEINENEITVSQRVKMSSKYRDCYEKIAKDIHKKHIQHLKDKHKNIISKIWHTLPHYNKSLFITLLVSIDGLILGFLLTLIFIRVQTKLIHKQQNIKPIILFMYQKGSFLINGLINILNGIPISVQAFLMNRFLTEFSKNSNIISSNQKVFIAALIIILLNTAANLTSIMINNIKTLDKGQIEGAYALGMDDKKVFKYIIFEQGLKRTYPFIINQLVINIKESALFALIGLNTLLWQAQKEQNLDFDMWTPLIIITVIYLILVFLTRFWIRLRKK</sequence>
<feature type="domain" description="ABC transmembrane type-1" evidence="8">
    <location>
        <begin position="367"/>
        <end position="580"/>
    </location>
</feature>
<evidence type="ECO:0000256" key="6">
    <source>
        <dbReference type="ARBA" id="ARBA00023136"/>
    </source>
</evidence>
<keyword evidence="10" id="KW-1185">Reference proteome</keyword>
<feature type="transmembrane region" description="Helical" evidence="7">
    <location>
        <begin position="526"/>
        <end position="546"/>
    </location>
</feature>
<keyword evidence="3 7" id="KW-0812">Transmembrane</keyword>